<protein>
    <submittedName>
        <fullName evidence="2">Uncharacterized protein</fullName>
    </submittedName>
</protein>
<feature type="region of interest" description="Disordered" evidence="1">
    <location>
        <begin position="94"/>
        <end position="120"/>
    </location>
</feature>
<evidence type="ECO:0000313" key="2">
    <source>
        <dbReference type="EMBL" id="GIF72279.1"/>
    </source>
</evidence>
<dbReference type="Proteomes" id="UP000604117">
    <property type="component" value="Unassembled WGS sequence"/>
</dbReference>
<accession>A0ABQ4CLX6</accession>
<reference evidence="2 3" key="1">
    <citation type="submission" date="2021-01" db="EMBL/GenBank/DDBJ databases">
        <title>Whole genome shotgun sequence of Asanoa siamensis NBRC 107932.</title>
        <authorList>
            <person name="Komaki H."/>
            <person name="Tamura T."/>
        </authorList>
    </citation>
    <scope>NUCLEOTIDE SEQUENCE [LARGE SCALE GENOMIC DNA]</scope>
    <source>
        <strain evidence="2 3">NBRC 107932</strain>
    </source>
</reference>
<name>A0ABQ4CLX6_9ACTN</name>
<dbReference type="EMBL" id="BONE01000010">
    <property type="protein sequence ID" value="GIF72279.1"/>
    <property type="molecule type" value="Genomic_DNA"/>
</dbReference>
<sequence length="120" mass="12430">MLTIPLSGDQWTAPSPAGALRSFAIRQPLLSNVPTRPVASACSTLMPSFSVPYPSGPRSNGAGSFFGDGDDVVGAAVVAAAVMGAGRRRVDRLVLHGRPARGGKQRGGEGAGQRHRDTHR</sequence>
<dbReference type="RefSeq" id="WP_203711729.1">
    <property type="nucleotide sequence ID" value="NZ_BONE01000010.1"/>
</dbReference>
<organism evidence="2 3">
    <name type="scientific">Asanoa siamensis</name>
    <dbReference type="NCBI Taxonomy" id="926357"/>
    <lineage>
        <taxon>Bacteria</taxon>
        <taxon>Bacillati</taxon>
        <taxon>Actinomycetota</taxon>
        <taxon>Actinomycetes</taxon>
        <taxon>Micromonosporales</taxon>
        <taxon>Micromonosporaceae</taxon>
        <taxon>Asanoa</taxon>
    </lineage>
</organism>
<gene>
    <name evidence="2" type="ORF">Asi02nite_17970</name>
</gene>
<comment type="caution">
    <text evidence="2">The sequence shown here is derived from an EMBL/GenBank/DDBJ whole genome shotgun (WGS) entry which is preliminary data.</text>
</comment>
<evidence type="ECO:0000256" key="1">
    <source>
        <dbReference type="SAM" id="MobiDB-lite"/>
    </source>
</evidence>
<keyword evidence="3" id="KW-1185">Reference proteome</keyword>
<evidence type="ECO:0000313" key="3">
    <source>
        <dbReference type="Proteomes" id="UP000604117"/>
    </source>
</evidence>
<proteinExistence type="predicted"/>